<feature type="domain" description="F-box" evidence="2">
    <location>
        <begin position="109"/>
        <end position="155"/>
    </location>
</feature>
<accession>A0ABD1C6M6</accession>
<sequence>MNPPNPKRPCHDVTSSSIQNPNSVPVATDFNQTEFDSIISSFILLPDSSLSTSIDCSLDRVLGQILFLATKASGDDSIQDLLIDRTRKLALSLQESTKRVSRMRDTLYNSNSWSLPHELTIKIFSMLDTKSLMKASACCTMFRECSLDPLCYSHIDLRTSTITKRLSDNVVCSLILRAGKELRSLQLGRVKSVYQGSLVTKSCLASIILNRGFNGGVLRSLHLYNLKSTGTKSLCDMLLACPNLTDLKIFNLKHILVEVLKTLTKNSHSILDRLFLHNIVRFTTSGVSCSTAEAFVSSCPNITSLNIEGFHLNDDAARILAEGFPKLNYMNLSTTPKLTGRVLRDMINSSRDTSPLKTLILRDCPLLDRQNDVGQFLVSLIKGDFKFIGHIDVSREHGYGSKETVLIKNLLMKLKEKRSDVTAVA</sequence>
<dbReference type="EMBL" id="JBANAX010000040">
    <property type="protein sequence ID" value="KAL1225110.1"/>
    <property type="molecule type" value="Genomic_DNA"/>
</dbReference>
<dbReference type="PANTHER" id="PTHR16134:SF73">
    <property type="entry name" value="F-BOX DOMAIN-CONTAINING PROTEIN"/>
    <property type="match status" value="1"/>
</dbReference>
<dbReference type="PROSITE" id="PS50181">
    <property type="entry name" value="FBOX"/>
    <property type="match status" value="1"/>
</dbReference>
<dbReference type="InterPro" id="IPR001810">
    <property type="entry name" value="F-box_dom"/>
</dbReference>
<dbReference type="SUPFAM" id="SSF52047">
    <property type="entry name" value="RNI-like"/>
    <property type="match status" value="1"/>
</dbReference>
<dbReference type="PANTHER" id="PTHR16134">
    <property type="entry name" value="F-BOX/TPR REPEAT PROTEIN POF3"/>
    <property type="match status" value="1"/>
</dbReference>
<reference evidence="3 4" key="1">
    <citation type="submission" date="2024-04" db="EMBL/GenBank/DDBJ databases">
        <title>Genome assembly C_amara_ONT_v2.</title>
        <authorList>
            <person name="Yant L."/>
            <person name="Moore C."/>
            <person name="Slenker M."/>
        </authorList>
    </citation>
    <scope>NUCLEOTIDE SEQUENCE [LARGE SCALE GENOMIC DNA]</scope>
    <source>
        <tissue evidence="3">Leaf</tissue>
    </source>
</reference>
<evidence type="ECO:0000313" key="3">
    <source>
        <dbReference type="EMBL" id="KAL1225110.1"/>
    </source>
</evidence>
<protein>
    <submittedName>
        <fullName evidence="3">F-box protein</fullName>
    </submittedName>
</protein>
<evidence type="ECO:0000313" key="4">
    <source>
        <dbReference type="Proteomes" id="UP001558713"/>
    </source>
</evidence>
<feature type="region of interest" description="Disordered" evidence="1">
    <location>
        <begin position="1"/>
        <end position="23"/>
    </location>
</feature>
<comment type="caution">
    <text evidence="3">The sequence shown here is derived from an EMBL/GenBank/DDBJ whole genome shotgun (WGS) entry which is preliminary data.</text>
</comment>
<dbReference type="InterPro" id="IPR036047">
    <property type="entry name" value="F-box-like_dom_sf"/>
</dbReference>
<dbReference type="Proteomes" id="UP001558713">
    <property type="component" value="Unassembled WGS sequence"/>
</dbReference>
<feature type="compositionally biased region" description="Polar residues" evidence="1">
    <location>
        <begin position="13"/>
        <end position="23"/>
    </location>
</feature>
<keyword evidence="4" id="KW-1185">Reference proteome</keyword>
<name>A0ABD1C6M6_CARAN</name>
<dbReference type="Pfam" id="PF12937">
    <property type="entry name" value="F-box-like"/>
    <property type="match status" value="1"/>
</dbReference>
<gene>
    <name evidence="3" type="ORF">V5N11_033524</name>
</gene>
<evidence type="ECO:0000256" key="1">
    <source>
        <dbReference type="SAM" id="MobiDB-lite"/>
    </source>
</evidence>
<dbReference type="AlphaFoldDB" id="A0ABD1C6M6"/>
<organism evidence="3 4">
    <name type="scientific">Cardamine amara subsp. amara</name>
    <dbReference type="NCBI Taxonomy" id="228776"/>
    <lineage>
        <taxon>Eukaryota</taxon>
        <taxon>Viridiplantae</taxon>
        <taxon>Streptophyta</taxon>
        <taxon>Embryophyta</taxon>
        <taxon>Tracheophyta</taxon>
        <taxon>Spermatophyta</taxon>
        <taxon>Magnoliopsida</taxon>
        <taxon>eudicotyledons</taxon>
        <taxon>Gunneridae</taxon>
        <taxon>Pentapetalae</taxon>
        <taxon>rosids</taxon>
        <taxon>malvids</taxon>
        <taxon>Brassicales</taxon>
        <taxon>Brassicaceae</taxon>
        <taxon>Cardamineae</taxon>
        <taxon>Cardamine</taxon>
    </lineage>
</organism>
<proteinExistence type="predicted"/>
<dbReference type="Gene3D" id="3.80.10.10">
    <property type="entry name" value="Ribonuclease Inhibitor"/>
    <property type="match status" value="1"/>
</dbReference>
<dbReference type="InterPro" id="IPR032675">
    <property type="entry name" value="LRR_dom_sf"/>
</dbReference>
<dbReference type="SUPFAM" id="SSF81383">
    <property type="entry name" value="F-box domain"/>
    <property type="match status" value="1"/>
</dbReference>
<evidence type="ECO:0000259" key="2">
    <source>
        <dbReference type="PROSITE" id="PS50181"/>
    </source>
</evidence>